<keyword evidence="6" id="KW-0411">Iron-sulfur</keyword>
<dbReference type="Proteomes" id="UP000191905">
    <property type="component" value="Unassembled WGS sequence"/>
</dbReference>
<proteinExistence type="inferred from homology"/>
<gene>
    <name evidence="11" type="ORF">BFN67_08200</name>
</gene>
<dbReference type="GO" id="GO:0046872">
    <property type="term" value="F:metal ion binding"/>
    <property type="evidence" value="ECO:0007669"/>
    <property type="project" value="UniProtKB-KW"/>
</dbReference>
<evidence type="ECO:0000256" key="2">
    <source>
        <dbReference type="ARBA" id="ARBA00022723"/>
    </source>
</evidence>
<dbReference type="InterPro" id="IPR005122">
    <property type="entry name" value="Uracil-DNA_glycosylase-like"/>
</dbReference>
<reference evidence="11 12" key="1">
    <citation type="journal article" date="2016" name="Int. J. Syst. Evol. Microbiol.">
        <title>Pseudaminobacter manganicus sp. nov., isolated from sludge of a manganese mine.</title>
        <authorList>
            <person name="Li J."/>
            <person name="Huang J."/>
            <person name="Liao S."/>
            <person name="Wang G."/>
        </authorList>
    </citation>
    <scope>NUCLEOTIDE SEQUENCE [LARGE SCALE GENOMIC DNA]</scope>
    <source>
        <strain evidence="11 12">JH-7</strain>
    </source>
</reference>
<dbReference type="InterPro" id="IPR036895">
    <property type="entry name" value="Uracil-DNA_glycosylase-like_sf"/>
</dbReference>
<dbReference type="GO" id="GO:0033958">
    <property type="term" value="F:DNA-deoxyinosine glycosylase activity"/>
    <property type="evidence" value="ECO:0007669"/>
    <property type="project" value="InterPro"/>
</dbReference>
<comment type="similarity">
    <text evidence="8">Belongs to the uracil-DNA glycosylase (UDG) superfamily. Type 5 (UDGb) family.</text>
</comment>
<dbReference type="GO" id="GO:0004844">
    <property type="term" value="F:uracil DNA N-glycosylase activity"/>
    <property type="evidence" value="ECO:0007669"/>
    <property type="project" value="InterPro"/>
</dbReference>
<dbReference type="InterPro" id="IPR051536">
    <property type="entry name" value="UDG_Type-4/5"/>
</dbReference>
<evidence type="ECO:0000256" key="3">
    <source>
        <dbReference type="ARBA" id="ARBA00022763"/>
    </source>
</evidence>
<keyword evidence="3" id="KW-0227">DNA damage</keyword>
<evidence type="ECO:0000256" key="6">
    <source>
        <dbReference type="ARBA" id="ARBA00023014"/>
    </source>
</evidence>
<evidence type="ECO:0000256" key="9">
    <source>
        <dbReference type="ARBA" id="ARBA00023887"/>
    </source>
</evidence>
<evidence type="ECO:0000256" key="1">
    <source>
        <dbReference type="ARBA" id="ARBA00022485"/>
    </source>
</evidence>
<evidence type="ECO:0000256" key="8">
    <source>
        <dbReference type="ARBA" id="ARBA00023779"/>
    </source>
</evidence>
<sequence>MNAITADPARAEPPRDCPRCPRLVAFREEWRDREPSWFNAPVPTFLPPEGPHAVKLLIVGLAPGVRGANRTGRPFTGDYAGDLLYSTMIAQGLARGRFEARPDDSLELIGTAITNAVRCVPPQNKPVGAEIATCRNFLTATIENFANLGAVLSLGTIAHQSVVRALGERVAAYPFRHGGRQTIGALTLFSSYHCSRYNTNTGVLTEDMFVSVFREIAGFLAE</sequence>
<name>A0A1V8RK35_9HYPH</name>
<dbReference type="SMART" id="SM00986">
    <property type="entry name" value="UDG"/>
    <property type="match status" value="1"/>
</dbReference>
<organism evidence="11 12">
    <name type="scientific">Manganibacter manganicus</name>
    <dbReference type="NCBI Taxonomy" id="1873176"/>
    <lineage>
        <taxon>Bacteria</taxon>
        <taxon>Pseudomonadati</taxon>
        <taxon>Pseudomonadota</taxon>
        <taxon>Alphaproteobacteria</taxon>
        <taxon>Hyphomicrobiales</taxon>
        <taxon>Phyllobacteriaceae</taxon>
        <taxon>Manganibacter</taxon>
    </lineage>
</organism>
<dbReference type="SUPFAM" id="SSF52141">
    <property type="entry name" value="Uracil-DNA glycosylase-like"/>
    <property type="match status" value="1"/>
</dbReference>
<dbReference type="EMBL" id="MDET01000058">
    <property type="protein sequence ID" value="OQM73568.1"/>
    <property type="molecule type" value="Genomic_DNA"/>
</dbReference>
<dbReference type="STRING" id="1873176.BFN67_08200"/>
<keyword evidence="2" id="KW-0479">Metal-binding</keyword>
<dbReference type="AlphaFoldDB" id="A0A1V8RK35"/>
<dbReference type="OrthoDB" id="9787663at2"/>
<dbReference type="SMART" id="SM00987">
    <property type="entry name" value="UreE_C"/>
    <property type="match status" value="1"/>
</dbReference>
<dbReference type="PANTHER" id="PTHR33693">
    <property type="entry name" value="TYPE-5 URACIL-DNA GLYCOSYLASE"/>
    <property type="match status" value="1"/>
</dbReference>
<evidence type="ECO:0000313" key="11">
    <source>
        <dbReference type="EMBL" id="OQM73568.1"/>
    </source>
</evidence>
<dbReference type="GO" id="GO:0006284">
    <property type="term" value="P:base-excision repair"/>
    <property type="evidence" value="ECO:0007669"/>
    <property type="project" value="InterPro"/>
</dbReference>
<keyword evidence="1" id="KW-0004">4Fe-4S</keyword>
<evidence type="ECO:0000256" key="7">
    <source>
        <dbReference type="ARBA" id="ARBA00023204"/>
    </source>
</evidence>
<accession>A0A1V8RK35</accession>
<dbReference type="PANTHER" id="PTHR33693:SF3">
    <property type="entry name" value="TYPE-5 URACIL-DNA GLYCOSYLASE"/>
    <property type="match status" value="1"/>
</dbReference>
<evidence type="ECO:0000259" key="10">
    <source>
        <dbReference type="SMART" id="SM00986"/>
    </source>
</evidence>
<dbReference type="Pfam" id="PF03167">
    <property type="entry name" value="UDG"/>
    <property type="match status" value="1"/>
</dbReference>
<dbReference type="RefSeq" id="WP_080921579.1">
    <property type="nucleotide sequence ID" value="NZ_MDET01000058.1"/>
</dbReference>
<keyword evidence="5" id="KW-0408">Iron</keyword>
<keyword evidence="12" id="KW-1185">Reference proteome</keyword>
<protein>
    <recommendedName>
        <fullName evidence="9">Type-5 uracil-DNA glycosylase</fullName>
    </recommendedName>
</protein>
<dbReference type="CDD" id="cd10031">
    <property type="entry name" value="UDG-F5_TTUDGB_like"/>
    <property type="match status" value="1"/>
</dbReference>
<dbReference type="GO" id="GO:0051539">
    <property type="term" value="F:4 iron, 4 sulfur cluster binding"/>
    <property type="evidence" value="ECO:0007669"/>
    <property type="project" value="UniProtKB-KW"/>
</dbReference>
<dbReference type="Gene3D" id="3.40.470.10">
    <property type="entry name" value="Uracil-DNA glycosylase-like domain"/>
    <property type="match status" value="1"/>
</dbReference>
<comment type="caution">
    <text evidence="11">The sequence shown here is derived from an EMBL/GenBank/DDBJ whole genome shotgun (WGS) entry which is preliminary data.</text>
</comment>
<evidence type="ECO:0000256" key="4">
    <source>
        <dbReference type="ARBA" id="ARBA00022801"/>
    </source>
</evidence>
<dbReference type="InterPro" id="IPR044147">
    <property type="entry name" value="UdgB-like"/>
</dbReference>
<evidence type="ECO:0000256" key="5">
    <source>
        <dbReference type="ARBA" id="ARBA00023004"/>
    </source>
</evidence>
<evidence type="ECO:0000313" key="12">
    <source>
        <dbReference type="Proteomes" id="UP000191905"/>
    </source>
</evidence>
<feature type="domain" description="Uracil-DNA glycosylase-like" evidence="10">
    <location>
        <begin position="47"/>
        <end position="213"/>
    </location>
</feature>
<keyword evidence="7" id="KW-0234">DNA repair</keyword>
<keyword evidence="4" id="KW-0378">Hydrolase</keyword>